<dbReference type="SUPFAM" id="SSF53474">
    <property type="entry name" value="alpha/beta-Hydrolases"/>
    <property type="match status" value="1"/>
</dbReference>
<dbReference type="InterPro" id="IPR029058">
    <property type="entry name" value="AB_hydrolase_fold"/>
</dbReference>
<dbReference type="Gene3D" id="3.40.50.1820">
    <property type="entry name" value="alpha/beta hydrolase"/>
    <property type="match status" value="1"/>
</dbReference>
<sequence>MSDDLTITSGSASTVAVDDLLVEAAALGALAHAADEWRTQVRQIHGTLAALDLDAEPGAWGANAPVHDLAHAWYLLERAIDRAERLRAALVGAADTYGATEQRVRAMWDFGTRVGAWLIGGRLPMMLGPLGILGVGGVAGLLALGARVRSAVDPNGTSGDLRRLLGSAGFIRVVRAAGGALDELLLGAAGVPLPLAMTLGDRVRTPENTAVLMGLAKAASAIGNRALVETPVGVRPAATTAAGAAASTPVAPPAGLGELGRRLPSPQDGDPQIAVERYDTAEGPRFIVYVAGTVDTGVVPGSQPLDLTNDVAAVAESAELAQVLGLGEDASAMSRAVREALSRAGASSTDPVLAVGYSAGGIVAGDLLGDGAWNVERAVNLGGPNSQADLGGKPMLSVEHSDDLVPALGGPEQSGAERLVVTRQAVDGGEPVDGVLPGHDLARYRETLALLDASDAPEVVEFETYVREFTAGAPGVRTEWTAVRLDRAGAGGDIDDAAGRCVPVSPARGGRPDR</sequence>
<evidence type="ECO:0000313" key="1">
    <source>
        <dbReference type="EMBL" id="UOE43344.1"/>
    </source>
</evidence>
<dbReference type="Proteomes" id="UP000832097">
    <property type="component" value="Chromosome"/>
</dbReference>
<proteinExistence type="predicted"/>
<name>A0ABY4BWR4_9MICO</name>
<keyword evidence="2" id="KW-1185">Reference proteome</keyword>
<dbReference type="EMBL" id="CP094528">
    <property type="protein sequence ID" value="UOE43344.1"/>
    <property type="molecule type" value="Genomic_DNA"/>
</dbReference>
<evidence type="ECO:0008006" key="3">
    <source>
        <dbReference type="Google" id="ProtNLM"/>
    </source>
</evidence>
<dbReference type="RefSeq" id="WP_243554302.1">
    <property type="nucleotide sequence ID" value="NZ_CP094528.1"/>
</dbReference>
<protein>
    <recommendedName>
        <fullName evidence="3">Alpha/beta hydrolase</fullName>
    </recommendedName>
</protein>
<gene>
    <name evidence="1" type="ORF">MTO99_14290</name>
</gene>
<accession>A0ABY4BWR4</accession>
<reference evidence="1 2" key="1">
    <citation type="submission" date="2022-03" db="EMBL/GenBank/DDBJ databases">
        <title>Mucilaginibacter sp. isolated from the gut of Protaetia brevitarsis seulensis larvae.</title>
        <authorList>
            <person name="Won M."/>
            <person name="Kim S.-J."/>
            <person name="Kwon S.-W."/>
        </authorList>
    </citation>
    <scope>NUCLEOTIDE SEQUENCE [LARGE SCALE GENOMIC DNA]</scope>
    <source>
        <strain evidence="1 2">CFWR-12</strain>
    </source>
</reference>
<evidence type="ECO:0000313" key="2">
    <source>
        <dbReference type="Proteomes" id="UP000832097"/>
    </source>
</evidence>
<organism evidence="1 2">
    <name type="scientific">Agromyces larvae</name>
    <dbReference type="NCBI Taxonomy" id="2929802"/>
    <lineage>
        <taxon>Bacteria</taxon>
        <taxon>Bacillati</taxon>
        <taxon>Actinomycetota</taxon>
        <taxon>Actinomycetes</taxon>
        <taxon>Micrococcales</taxon>
        <taxon>Microbacteriaceae</taxon>
        <taxon>Agromyces</taxon>
    </lineage>
</organism>